<dbReference type="InterPro" id="IPR017946">
    <property type="entry name" value="PLC-like_Pdiesterase_TIM-brl"/>
</dbReference>
<keyword evidence="4" id="KW-1185">Reference proteome</keyword>
<dbReference type="PANTHER" id="PTHR43805">
    <property type="entry name" value="GLYCEROPHOSPHORYL DIESTER PHOSPHODIESTERASE"/>
    <property type="match status" value="1"/>
</dbReference>
<dbReference type="RefSeq" id="XP_069197130.1">
    <property type="nucleotide sequence ID" value="XM_069344695.1"/>
</dbReference>
<dbReference type="SUPFAM" id="SSF51695">
    <property type="entry name" value="PLC-like phosphodiesterases"/>
    <property type="match status" value="1"/>
</dbReference>
<dbReference type="InterPro" id="IPR030395">
    <property type="entry name" value="GP_PDE_dom"/>
</dbReference>
<keyword evidence="1" id="KW-1133">Transmembrane helix</keyword>
<protein>
    <recommendedName>
        <fullName evidence="2">GP-PDE domain-containing protein</fullName>
    </recommendedName>
</protein>
<dbReference type="PANTHER" id="PTHR43805:SF1">
    <property type="entry name" value="GP-PDE DOMAIN-CONTAINING PROTEIN"/>
    <property type="match status" value="1"/>
</dbReference>
<evidence type="ECO:0000313" key="4">
    <source>
        <dbReference type="Proteomes" id="UP001562354"/>
    </source>
</evidence>
<name>A0ABR3P3U1_9PEZI</name>
<dbReference type="GeneID" id="95978675"/>
<dbReference type="Proteomes" id="UP001562354">
    <property type="component" value="Unassembled WGS sequence"/>
</dbReference>
<keyword evidence="1" id="KW-0472">Membrane</keyword>
<dbReference type="PROSITE" id="PS51704">
    <property type="entry name" value="GP_PDE"/>
    <property type="match status" value="1"/>
</dbReference>
<dbReference type="EMBL" id="JBFMKM010000016">
    <property type="protein sequence ID" value="KAL1297448.1"/>
    <property type="molecule type" value="Genomic_DNA"/>
</dbReference>
<feature type="domain" description="GP-PDE" evidence="2">
    <location>
        <begin position="57"/>
        <end position="298"/>
    </location>
</feature>
<gene>
    <name evidence="3" type="ORF">AAFC00_004975</name>
</gene>
<comment type="caution">
    <text evidence="3">The sequence shown here is derived from an EMBL/GenBank/DDBJ whole genome shotgun (WGS) entry which is preliminary data.</text>
</comment>
<evidence type="ECO:0000256" key="1">
    <source>
        <dbReference type="SAM" id="Phobius"/>
    </source>
</evidence>
<dbReference type="CDD" id="cd08570">
    <property type="entry name" value="GDPD_YPL206cp_fungi"/>
    <property type="match status" value="1"/>
</dbReference>
<organism evidence="3 4">
    <name type="scientific">Neodothiora populina</name>
    <dbReference type="NCBI Taxonomy" id="2781224"/>
    <lineage>
        <taxon>Eukaryota</taxon>
        <taxon>Fungi</taxon>
        <taxon>Dikarya</taxon>
        <taxon>Ascomycota</taxon>
        <taxon>Pezizomycotina</taxon>
        <taxon>Dothideomycetes</taxon>
        <taxon>Dothideomycetidae</taxon>
        <taxon>Dothideales</taxon>
        <taxon>Dothioraceae</taxon>
        <taxon>Neodothiora</taxon>
    </lineage>
</organism>
<evidence type="ECO:0000313" key="3">
    <source>
        <dbReference type="EMBL" id="KAL1297448.1"/>
    </source>
</evidence>
<reference evidence="3 4" key="1">
    <citation type="submission" date="2024-07" db="EMBL/GenBank/DDBJ databases">
        <title>Draft sequence of the Neodothiora populina.</title>
        <authorList>
            <person name="Drown D.D."/>
            <person name="Schuette U.S."/>
            <person name="Buechlein A.B."/>
            <person name="Rusch D.R."/>
            <person name="Winton L.W."/>
            <person name="Adams G.A."/>
        </authorList>
    </citation>
    <scope>NUCLEOTIDE SEQUENCE [LARGE SCALE GENOMIC DNA]</scope>
    <source>
        <strain evidence="3 4">CPC 39397</strain>
    </source>
</reference>
<sequence length="342" mass="39052">MNRSLETKPLLDQFSASTTYVPLGAQTMSDPSGLRPDKSISSCPFTSTKYNHGRQFPQAIAHRGYKAAYPENTMGAFAGAVSIGAHAIETDVHITKDNIVVLSHDATLKRCFGRPEKLLDVDWDFVSTLWTVDEPRQRMPRLFDLLHFLAKSENEHIWLVLDLKMDNDADNLMRLIAKTIASVPAALHKPWSQRIVLGCWAAKYIDLSTHYMPGFPITHIGFSLAYARQFLAVPNLSFNMLLPILIAPGGKKFIRECKKAKRPVLAWTVNAEDKMKWCIHHEIDGVLTDNPKLFLDVCRKYDGRQDESLGWRLWIDIIKVWILAFIFGALYRNRFTIKQRLR</sequence>
<keyword evidence="1" id="KW-0812">Transmembrane</keyword>
<dbReference type="Pfam" id="PF03009">
    <property type="entry name" value="GDPD"/>
    <property type="match status" value="1"/>
</dbReference>
<evidence type="ECO:0000259" key="2">
    <source>
        <dbReference type="PROSITE" id="PS51704"/>
    </source>
</evidence>
<dbReference type="Gene3D" id="3.20.20.190">
    <property type="entry name" value="Phosphatidylinositol (PI) phosphodiesterase"/>
    <property type="match status" value="1"/>
</dbReference>
<feature type="transmembrane region" description="Helical" evidence="1">
    <location>
        <begin position="311"/>
        <end position="331"/>
    </location>
</feature>
<accession>A0ABR3P3U1</accession>
<proteinExistence type="predicted"/>